<accession>A0ABP7EE04</accession>
<evidence type="ECO:0000313" key="3">
    <source>
        <dbReference type="Proteomes" id="UP001500920"/>
    </source>
</evidence>
<dbReference type="Pfam" id="PF03572">
    <property type="entry name" value="Peptidase_S41"/>
    <property type="match status" value="1"/>
</dbReference>
<evidence type="ECO:0000313" key="2">
    <source>
        <dbReference type="EMBL" id="GAA3716697.1"/>
    </source>
</evidence>
<dbReference type="SUPFAM" id="SSF52096">
    <property type="entry name" value="ClpP/crotonase"/>
    <property type="match status" value="1"/>
</dbReference>
<gene>
    <name evidence="2" type="ORF">GCM10022378_03650</name>
</gene>
<dbReference type="InterPro" id="IPR005151">
    <property type="entry name" value="Tail-specific_protease"/>
</dbReference>
<organism evidence="2 3">
    <name type="scientific">Salinicoccus jeotgali</name>
    <dbReference type="NCBI Taxonomy" id="381634"/>
    <lineage>
        <taxon>Bacteria</taxon>
        <taxon>Bacillati</taxon>
        <taxon>Bacillota</taxon>
        <taxon>Bacilli</taxon>
        <taxon>Bacillales</taxon>
        <taxon>Staphylococcaceae</taxon>
        <taxon>Salinicoccus</taxon>
    </lineage>
</organism>
<feature type="domain" description="Tail specific protease" evidence="1">
    <location>
        <begin position="182"/>
        <end position="396"/>
    </location>
</feature>
<dbReference type="EMBL" id="BAABCK010000012">
    <property type="protein sequence ID" value="GAA3716697.1"/>
    <property type="molecule type" value="Genomic_DNA"/>
</dbReference>
<evidence type="ECO:0000259" key="1">
    <source>
        <dbReference type="Pfam" id="PF03572"/>
    </source>
</evidence>
<reference evidence="3" key="1">
    <citation type="journal article" date="2019" name="Int. J. Syst. Evol. Microbiol.">
        <title>The Global Catalogue of Microorganisms (GCM) 10K type strain sequencing project: providing services to taxonomists for standard genome sequencing and annotation.</title>
        <authorList>
            <consortium name="The Broad Institute Genomics Platform"/>
            <consortium name="The Broad Institute Genome Sequencing Center for Infectious Disease"/>
            <person name="Wu L."/>
            <person name="Ma J."/>
        </authorList>
    </citation>
    <scope>NUCLEOTIDE SEQUENCE [LARGE SCALE GENOMIC DNA]</scope>
    <source>
        <strain evidence="3">JCM 16981</strain>
    </source>
</reference>
<dbReference type="Proteomes" id="UP001500920">
    <property type="component" value="Unassembled WGS sequence"/>
</dbReference>
<comment type="caution">
    <text evidence="2">The sequence shown here is derived from an EMBL/GenBank/DDBJ whole genome shotgun (WGS) entry which is preliminary data.</text>
</comment>
<sequence length="421" mass="48317">MYCEVFDEIISIMHNDYSGHLDKKGWDNPEKFKSKILNMTADGSLTQDKFVEIVNDYLVDFKDKHVYFTIKNNEIRDIGFRTRRFKNRLYVTKSDDNTDLETGDAILALDYEPIGDLAVRHSRELLDSIHERENWTPIISKYSTCTTEKKDGSIHTFDLTAHQSRFNPIPFRRTWLDDATLLLRLPSFSDTEKANSFIRRHEEEISRACNMIVDVRQNAGGNAQSFKGLLPYLYPEGDNTVKLEQSRQLFNCTKRNAELTKRLVSRFIKTLDDKEAEKDLSDYITNMYDNVGEGFRFLDEEDEVISISGTRYPKKVVALSDVTSGSATEGFLELCKDSPKATVVGRATAGVNVYSNLVIEEWAGLFELYYPTSKMPERPDGNAISEWDAAVKPDINIPWNPRHITEDPDLEAAMVFIDRSH</sequence>
<keyword evidence="3" id="KW-1185">Reference proteome</keyword>
<name>A0ABP7EE04_9STAP</name>
<proteinExistence type="predicted"/>
<protein>
    <recommendedName>
        <fullName evidence="1">Tail specific protease domain-containing protein</fullName>
    </recommendedName>
</protein>
<dbReference type="InterPro" id="IPR029045">
    <property type="entry name" value="ClpP/crotonase-like_dom_sf"/>
</dbReference>
<dbReference type="Gene3D" id="3.90.226.10">
    <property type="entry name" value="2-enoyl-CoA Hydratase, Chain A, domain 1"/>
    <property type="match status" value="1"/>
</dbReference>
<dbReference type="RefSeq" id="WP_344700917.1">
    <property type="nucleotide sequence ID" value="NZ_BAABCK010000012.1"/>
</dbReference>